<name>A0A7C2P557_9PLAN</name>
<gene>
    <name evidence="1" type="ORF">ENQ76_14630</name>
</gene>
<proteinExistence type="predicted"/>
<dbReference type="Pfam" id="PF16277">
    <property type="entry name" value="DUF4926"/>
    <property type="match status" value="1"/>
</dbReference>
<dbReference type="EMBL" id="DSOK01000401">
    <property type="protein sequence ID" value="HEN16693.1"/>
    <property type="molecule type" value="Genomic_DNA"/>
</dbReference>
<accession>A0A7C2P557</accession>
<dbReference type="InterPro" id="IPR032568">
    <property type="entry name" value="DUF4926"/>
</dbReference>
<organism evidence="1">
    <name type="scientific">Schlesneria paludicola</name>
    <dbReference type="NCBI Taxonomy" id="360056"/>
    <lineage>
        <taxon>Bacteria</taxon>
        <taxon>Pseudomonadati</taxon>
        <taxon>Planctomycetota</taxon>
        <taxon>Planctomycetia</taxon>
        <taxon>Planctomycetales</taxon>
        <taxon>Planctomycetaceae</taxon>
        <taxon>Schlesneria</taxon>
    </lineage>
</organism>
<protein>
    <submittedName>
        <fullName evidence="1">DUF4926 domain-containing protein</fullName>
    </submittedName>
</protein>
<reference evidence="1" key="1">
    <citation type="journal article" date="2020" name="mSystems">
        <title>Genome- and Community-Level Interaction Insights into Carbon Utilization and Element Cycling Functions of Hydrothermarchaeota in Hydrothermal Sediment.</title>
        <authorList>
            <person name="Zhou Z."/>
            <person name="Liu Y."/>
            <person name="Xu W."/>
            <person name="Pan J."/>
            <person name="Luo Z.H."/>
            <person name="Li M."/>
        </authorList>
    </citation>
    <scope>NUCLEOTIDE SEQUENCE [LARGE SCALE GENOMIC DNA]</scope>
    <source>
        <strain evidence="1">SpSt-339</strain>
    </source>
</reference>
<evidence type="ECO:0000313" key="1">
    <source>
        <dbReference type="EMBL" id="HEN16693.1"/>
    </source>
</evidence>
<comment type="caution">
    <text evidence="1">The sequence shown here is derived from an EMBL/GenBank/DDBJ whole genome shotgun (WGS) entry which is preliminary data.</text>
</comment>
<sequence length="81" mass="8728">MSAGFKELDTVVLLTDRPADGLSKGDVGAVVHIHPEGEIVEVEFVTWSGQTVALVTVPTEELRKLDESERMQSRPPVAAGK</sequence>
<dbReference type="AlphaFoldDB" id="A0A7C2P557"/>